<name>A0A2J6TGT8_9HELO</name>
<evidence type="ECO:0000256" key="2">
    <source>
        <dbReference type="ARBA" id="ARBA00010211"/>
    </source>
</evidence>
<dbReference type="PANTHER" id="PTHR43069">
    <property type="entry name" value="FUMARYLACETOACETASE"/>
    <property type="match status" value="1"/>
</dbReference>
<dbReference type="InterPro" id="IPR011234">
    <property type="entry name" value="Fumarylacetoacetase-like_C"/>
</dbReference>
<dbReference type="Pfam" id="PF01557">
    <property type="entry name" value="FAA_hydrolase"/>
    <property type="match status" value="1"/>
</dbReference>
<evidence type="ECO:0000256" key="11">
    <source>
        <dbReference type="PIRSR" id="PIRSR605959-2"/>
    </source>
</evidence>
<evidence type="ECO:0000256" key="9">
    <source>
        <dbReference type="ARBA" id="ARBA00023232"/>
    </source>
</evidence>
<dbReference type="OrthoDB" id="9971669at2759"/>
<evidence type="ECO:0000259" key="14">
    <source>
        <dbReference type="Pfam" id="PF01557"/>
    </source>
</evidence>
<feature type="binding site" evidence="12">
    <location>
        <position position="130"/>
    </location>
    <ligand>
        <name>Ca(2+)</name>
        <dbReference type="ChEBI" id="CHEBI:29108"/>
    </ligand>
</feature>
<accession>A0A2J6TGT8</accession>
<protein>
    <recommendedName>
        <fullName evidence="3 13">Fumarylacetoacetase</fullName>
        <ecNumber evidence="3 13">3.7.1.2</ecNumber>
    </recommendedName>
    <alternativeName>
        <fullName evidence="13">Fumarylacetoacetate hydrolase</fullName>
    </alternativeName>
</protein>
<evidence type="ECO:0000256" key="6">
    <source>
        <dbReference type="ARBA" id="ARBA00022837"/>
    </source>
</evidence>
<feature type="binding site" evidence="12">
    <location>
        <position position="234"/>
    </location>
    <ligand>
        <name>Ca(2+)</name>
        <dbReference type="ChEBI" id="CHEBI:29108"/>
    </ligand>
</feature>
<dbReference type="GO" id="GO:0006559">
    <property type="term" value="P:L-phenylalanine catabolic process"/>
    <property type="evidence" value="ECO:0007669"/>
    <property type="project" value="UniProtKB-UniRule"/>
</dbReference>
<comment type="cofactor">
    <cofactor evidence="13">
        <name>Mg(2+)</name>
        <dbReference type="ChEBI" id="CHEBI:18420"/>
    </cofactor>
    <cofactor evidence="13">
        <name>Ca(2+)</name>
        <dbReference type="ChEBI" id="CHEBI:29108"/>
    </cofactor>
</comment>
<keyword evidence="9 13" id="KW-0585">Phenylalanine catabolism</keyword>
<proteinExistence type="inferred from homology"/>
<evidence type="ECO:0000256" key="1">
    <source>
        <dbReference type="ARBA" id="ARBA00004782"/>
    </source>
</evidence>
<dbReference type="Gene3D" id="3.90.850.10">
    <property type="entry name" value="Fumarylacetoacetase-like, C-terminal domain"/>
    <property type="match status" value="1"/>
</dbReference>
<dbReference type="GO" id="GO:0046872">
    <property type="term" value="F:metal ion binding"/>
    <property type="evidence" value="ECO:0007669"/>
    <property type="project" value="UniProtKB-UniRule"/>
</dbReference>
<dbReference type="PANTHER" id="PTHR43069:SF5">
    <property type="entry name" value="FUMARYLACETOACETASE"/>
    <property type="match status" value="1"/>
</dbReference>
<feature type="active site" description="Proton acceptor" evidence="10">
    <location>
        <position position="137"/>
    </location>
</feature>
<evidence type="ECO:0000313" key="16">
    <source>
        <dbReference type="EMBL" id="PMD62239.1"/>
    </source>
</evidence>
<dbReference type="UniPathway" id="UPA00139">
    <property type="reaction ID" value="UER00341"/>
</dbReference>
<feature type="binding site" evidence="12">
    <location>
        <position position="234"/>
    </location>
    <ligand>
        <name>Mg(2+)</name>
        <dbReference type="ChEBI" id="CHEBI:18420"/>
    </ligand>
</feature>
<comment type="catalytic activity">
    <reaction evidence="13">
        <text>4-fumarylacetoacetate + H2O = acetoacetate + fumarate + H(+)</text>
        <dbReference type="Rhea" id="RHEA:10244"/>
        <dbReference type="ChEBI" id="CHEBI:13705"/>
        <dbReference type="ChEBI" id="CHEBI:15377"/>
        <dbReference type="ChEBI" id="CHEBI:15378"/>
        <dbReference type="ChEBI" id="CHEBI:18034"/>
        <dbReference type="ChEBI" id="CHEBI:29806"/>
        <dbReference type="EC" id="3.7.1.2"/>
    </reaction>
</comment>
<feature type="binding site" evidence="11">
    <location>
        <position position="354"/>
    </location>
    <ligand>
        <name>substrate</name>
    </ligand>
</feature>
<dbReference type="EC" id="3.7.1.2" evidence="3 13"/>
<dbReference type="InterPro" id="IPR015377">
    <property type="entry name" value="Fumarylacetoacetase_N"/>
</dbReference>
<keyword evidence="17" id="KW-1185">Reference proteome</keyword>
<dbReference type="GeneID" id="36582442"/>
<dbReference type="Gene3D" id="2.30.30.230">
    <property type="entry name" value="Fumarylacetoacetase, N-terminal domain"/>
    <property type="match status" value="1"/>
</dbReference>
<comment type="pathway">
    <text evidence="1 13">Amino-acid degradation; L-phenylalanine degradation; acetoacetate and fumarate from L-phenylalanine: step 6/6.</text>
</comment>
<dbReference type="InterPro" id="IPR005959">
    <property type="entry name" value="Fumarylacetoacetase"/>
</dbReference>
<dbReference type="GO" id="GO:0006572">
    <property type="term" value="P:L-tyrosine catabolic process"/>
    <property type="evidence" value="ECO:0007669"/>
    <property type="project" value="UniProtKB-UniRule"/>
</dbReference>
<sequence length="419" mass="45217">MYSHHFSINNIPFGIASSASHPEKAVATRLEDTVIFLDELAIYDPSIPSSTIATFSHVSSSNLFSNKRPTYTQRKPSTHSPPSLPKYTHLATRKWIQSHLTSPSLLPPSTASPLISITLHLPLAIGDFTDFSCSRSHVLNASEAVFGKRNLPSGFKYFPIGYHGRSSTIVVSGTEIVRPKGQFRDEGKVVFGATRKLDYELEVAAVVGKASVLGEPVGIEDADTYIFGCVLVNDWSARDIQGLEMTPLGPLHGKSFATTISPWVITLDALKPCKIPAAPRNPEIVLPAYLQDPDPLPTFEIELKAEVQSKDANESTVICTSKFSSLYWTLRDLVAQQTVNGCSLRTGDLLVTGTISGDKVGENGCLLEIVAKGGVEVKNAKGEMERKMYFDDGDAVSLSAYAGNGVGFGDCIGTILPAK</sequence>
<feature type="domain" description="Fumarylacetoacetase-like C-terminal" evidence="14">
    <location>
        <begin position="129"/>
        <end position="413"/>
    </location>
</feature>
<dbReference type="InterPro" id="IPR036663">
    <property type="entry name" value="Fumarylacetoacetase_C_sf"/>
</dbReference>
<evidence type="ECO:0000256" key="4">
    <source>
        <dbReference type="ARBA" id="ARBA00022723"/>
    </source>
</evidence>
<keyword evidence="8 13" id="KW-0828">Tyrosine catabolism</keyword>
<keyword evidence="5 13" id="KW-0378">Hydrolase</keyword>
<dbReference type="SUPFAM" id="SSF56529">
    <property type="entry name" value="FAH"/>
    <property type="match status" value="1"/>
</dbReference>
<keyword evidence="7 12" id="KW-0460">Magnesium</keyword>
<dbReference type="GO" id="GO:1902000">
    <property type="term" value="P:homogentisate catabolic process"/>
    <property type="evidence" value="ECO:0007669"/>
    <property type="project" value="TreeGrafter"/>
</dbReference>
<dbReference type="GO" id="GO:0004334">
    <property type="term" value="F:fumarylacetoacetase activity"/>
    <property type="evidence" value="ECO:0007669"/>
    <property type="project" value="UniProtKB-UniRule"/>
</dbReference>
<evidence type="ECO:0000256" key="13">
    <source>
        <dbReference type="RuleBase" id="RU366008"/>
    </source>
</evidence>
<evidence type="ECO:0000256" key="12">
    <source>
        <dbReference type="PIRSR" id="PIRSR605959-3"/>
    </source>
</evidence>
<comment type="similarity">
    <text evidence="2 13">Belongs to the FAH family.</text>
</comment>
<feature type="binding site" evidence="12">
    <location>
        <position position="200"/>
    </location>
    <ligand>
        <name>Ca(2+)</name>
        <dbReference type="ChEBI" id="CHEBI:29108"/>
    </ligand>
</feature>
<evidence type="ECO:0000256" key="5">
    <source>
        <dbReference type="ARBA" id="ARBA00022801"/>
    </source>
</evidence>
<dbReference type="RefSeq" id="XP_024739143.1">
    <property type="nucleotide sequence ID" value="XM_024874362.1"/>
</dbReference>
<dbReference type="SUPFAM" id="SSF63433">
    <property type="entry name" value="Fumarylacetoacetate hydrolase, FAH, N-terminal domain"/>
    <property type="match status" value="1"/>
</dbReference>
<organism evidence="16 17">
    <name type="scientific">Hyaloscypha bicolor E</name>
    <dbReference type="NCBI Taxonomy" id="1095630"/>
    <lineage>
        <taxon>Eukaryota</taxon>
        <taxon>Fungi</taxon>
        <taxon>Dikarya</taxon>
        <taxon>Ascomycota</taxon>
        <taxon>Pezizomycotina</taxon>
        <taxon>Leotiomycetes</taxon>
        <taxon>Helotiales</taxon>
        <taxon>Hyaloscyphaceae</taxon>
        <taxon>Hyaloscypha</taxon>
        <taxon>Hyaloscypha bicolor</taxon>
    </lineage>
</organism>
<evidence type="ECO:0000256" key="8">
    <source>
        <dbReference type="ARBA" id="ARBA00022878"/>
    </source>
</evidence>
<gene>
    <name evidence="16" type="ORF">K444DRAFT_524594</name>
</gene>
<feature type="binding site" evidence="12">
    <location>
        <position position="202"/>
    </location>
    <ligand>
        <name>Ca(2+)</name>
        <dbReference type="ChEBI" id="CHEBI:29108"/>
    </ligand>
</feature>
<keyword evidence="6 12" id="KW-0106">Calcium</keyword>
<keyword evidence="4 12" id="KW-0479">Metal-binding</keyword>
<dbReference type="STRING" id="1095630.A0A2J6TGT8"/>
<evidence type="ECO:0000313" key="17">
    <source>
        <dbReference type="Proteomes" id="UP000235371"/>
    </source>
</evidence>
<evidence type="ECO:0000256" key="7">
    <source>
        <dbReference type="ARBA" id="ARBA00022842"/>
    </source>
</evidence>
<feature type="binding site" evidence="11">
    <location>
        <position position="241"/>
    </location>
    <ligand>
        <name>substrate</name>
    </ligand>
</feature>
<evidence type="ECO:0000259" key="15">
    <source>
        <dbReference type="Pfam" id="PF09298"/>
    </source>
</evidence>
<dbReference type="InParanoid" id="A0A2J6TGT8"/>
<dbReference type="Pfam" id="PF09298">
    <property type="entry name" value="FAA_hydrolase_N"/>
    <property type="match status" value="1"/>
</dbReference>
<feature type="binding site" evidence="12">
    <location>
        <position position="258"/>
    </location>
    <ligand>
        <name>Mg(2+)</name>
        <dbReference type="ChEBI" id="CHEBI:18420"/>
    </ligand>
</feature>
<dbReference type="Proteomes" id="UP000235371">
    <property type="component" value="Unassembled WGS sequence"/>
</dbReference>
<dbReference type="EMBL" id="KZ613783">
    <property type="protein sequence ID" value="PMD62239.1"/>
    <property type="molecule type" value="Genomic_DNA"/>
</dbReference>
<evidence type="ECO:0000256" key="10">
    <source>
        <dbReference type="PIRSR" id="PIRSR605959-1"/>
    </source>
</evidence>
<feature type="binding site" evidence="12">
    <location>
        <position position="254"/>
    </location>
    <ligand>
        <name>Mg(2+)</name>
        <dbReference type="ChEBI" id="CHEBI:18420"/>
    </ligand>
</feature>
<evidence type="ECO:0000256" key="3">
    <source>
        <dbReference type="ARBA" id="ARBA00012094"/>
    </source>
</evidence>
<feature type="domain" description="Fumarylacetoacetase N-terminal" evidence="15">
    <location>
        <begin position="9"/>
        <end position="121"/>
    </location>
</feature>
<reference evidence="16 17" key="1">
    <citation type="submission" date="2016-04" db="EMBL/GenBank/DDBJ databases">
        <title>A degradative enzymes factory behind the ericoid mycorrhizal symbiosis.</title>
        <authorList>
            <consortium name="DOE Joint Genome Institute"/>
            <person name="Martino E."/>
            <person name="Morin E."/>
            <person name="Grelet G."/>
            <person name="Kuo A."/>
            <person name="Kohler A."/>
            <person name="Daghino S."/>
            <person name="Barry K."/>
            <person name="Choi C."/>
            <person name="Cichocki N."/>
            <person name="Clum A."/>
            <person name="Copeland A."/>
            <person name="Hainaut M."/>
            <person name="Haridas S."/>
            <person name="Labutti K."/>
            <person name="Lindquist E."/>
            <person name="Lipzen A."/>
            <person name="Khouja H.-R."/>
            <person name="Murat C."/>
            <person name="Ohm R."/>
            <person name="Olson A."/>
            <person name="Spatafora J."/>
            <person name="Veneault-Fourrey C."/>
            <person name="Henrissat B."/>
            <person name="Grigoriev I."/>
            <person name="Martin F."/>
            <person name="Perotto S."/>
        </authorList>
    </citation>
    <scope>NUCLEOTIDE SEQUENCE [LARGE SCALE GENOMIC DNA]</scope>
    <source>
        <strain evidence="16 17">E</strain>
    </source>
</reference>
<dbReference type="InterPro" id="IPR036462">
    <property type="entry name" value="Fumarylacetoacetase_N_sf"/>
</dbReference>
<dbReference type="AlphaFoldDB" id="A0A2J6TGT8"/>